<dbReference type="InterPro" id="IPR036259">
    <property type="entry name" value="MFS_trans_sf"/>
</dbReference>
<feature type="compositionally biased region" description="Basic residues" evidence="1">
    <location>
        <begin position="1"/>
        <end position="11"/>
    </location>
</feature>
<comment type="caution">
    <text evidence="3">The sequence shown here is derived from an EMBL/GenBank/DDBJ whole genome shotgun (WGS) entry which is preliminary data.</text>
</comment>
<gene>
    <name evidence="3" type="ORF">GCG54_00011300</name>
</gene>
<evidence type="ECO:0000256" key="2">
    <source>
        <dbReference type="SAM" id="Phobius"/>
    </source>
</evidence>
<keyword evidence="2" id="KW-0472">Membrane</keyword>
<protein>
    <submittedName>
        <fullName evidence="3">Uncharacterized protein</fullName>
    </submittedName>
</protein>
<feature type="region of interest" description="Disordered" evidence="1">
    <location>
        <begin position="1"/>
        <end position="33"/>
    </location>
</feature>
<keyword evidence="2" id="KW-1133">Transmembrane helix</keyword>
<reference evidence="3" key="1">
    <citation type="journal article" date="2020" name="Phytopathology">
        <title>Genome sequence and comparative analysis of Colletotrichum gloeosporioides isolated from Liriodendron leaves.</title>
        <authorList>
            <person name="Fu F.F."/>
            <person name="Hao Z."/>
            <person name="Wang P."/>
            <person name="Lu Y."/>
            <person name="Xue L.J."/>
            <person name="Wei G."/>
            <person name="Tian Y."/>
            <person name="Baishi H."/>
            <person name="Xu H."/>
            <person name="Shi J."/>
            <person name="Cheng T."/>
            <person name="Wang G."/>
            <person name="Yi Y."/>
            <person name="Chen J."/>
        </authorList>
    </citation>
    <scope>NUCLEOTIDE SEQUENCE</scope>
    <source>
        <strain evidence="3">Lc1</strain>
    </source>
</reference>
<feature type="region of interest" description="Disordered" evidence="1">
    <location>
        <begin position="70"/>
        <end position="174"/>
    </location>
</feature>
<feature type="transmembrane region" description="Helical" evidence="2">
    <location>
        <begin position="290"/>
        <end position="311"/>
    </location>
</feature>
<dbReference type="SUPFAM" id="SSF103473">
    <property type="entry name" value="MFS general substrate transporter"/>
    <property type="match status" value="1"/>
</dbReference>
<organism evidence="3 4">
    <name type="scientific">Colletotrichum gloeosporioides</name>
    <name type="common">Anthracnose fungus</name>
    <name type="synonym">Glomerella cingulata</name>
    <dbReference type="NCBI Taxonomy" id="474922"/>
    <lineage>
        <taxon>Eukaryota</taxon>
        <taxon>Fungi</taxon>
        <taxon>Dikarya</taxon>
        <taxon>Ascomycota</taxon>
        <taxon>Pezizomycotina</taxon>
        <taxon>Sordariomycetes</taxon>
        <taxon>Hypocreomycetidae</taxon>
        <taxon>Glomerellales</taxon>
        <taxon>Glomerellaceae</taxon>
        <taxon>Colletotrichum</taxon>
        <taxon>Colletotrichum gloeosporioides species complex</taxon>
    </lineage>
</organism>
<proteinExistence type="predicted"/>
<keyword evidence="2" id="KW-0812">Transmembrane</keyword>
<feature type="transmembrane region" description="Helical" evidence="2">
    <location>
        <begin position="263"/>
        <end position="283"/>
    </location>
</feature>
<feature type="compositionally biased region" description="Basic and acidic residues" evidence="1">
    <location>
        <begin position="97"/>
        <end position="118"/>
    </location>
</feature>
<dbReference type="RefSeq" id="XP_045268263.1">
    <property type="nucleotide sequence ID" value="XM_045411205.1"/>
</dbReference>
<dbReference type="GeneID" id="69018426"/>
<feature type="compositionally biased region" description="Low complexity" evidence="1">
    <location>
        <begin position="121"/>
        <end position="134"/>
    </location>
</feature>
<dbReference type="AlphaFoldDB" id="A0A8H4FQ59"/>
<evidence type="ECO:0000313" key="4">
    <source>
        <dbReference type="Proteomes" id="UP000613401"/>
    </source>
</evidence>
<name>A0A8H4FQ59_COLGL</name>
<keyword evidence="4" id="KW-1185">Reference proteome</keyword>
<dbReference type="EMBL" id="WVTB01000017">
    <property type="protein sequence ID" value="KAF3809104.1"/>
    <property type="molecule type" value="Genomic_DNA"/>
</dbReference>
<feature type="compositionally biased region" description="Basic residues" evidence="1">
    <location>
        <begin position="71"/>
        <end position="82"/>
    </location>
</feature>
<sequence length="319" mass="35893">MEPQTRPRRRSHEFSDVDLEDNNQETHSLAKRAATYPNIDMRAREHVDDLYRNISLTPQSVVFQEALEAHRAKKNKRRKSRPRQAAAVPERVSSRKKSQESRERTDSRRVARLRERSDVCSMDGSDDSSFVDFSTQPEARNRSGGPTRPRASARQVPFKSHNTGGEANFPERDVAGRPLHNLRGISLRGKSHVSLRGVQAFNLPKSKRRQPIARDWSPIRKRAVATVACISTALIGVLLGIYAGLVPSLQYYIWDSGHTILNGNVGCFLGMALPTFFCWPLPLVHGRKPYITSGLVLSMPLLFPQAVAVYAQRFENLTG</sequence>
<reference evidence="3" key="2">
    <citation type="submission" date="2020-03" db="EMBL/GenBank/DDBJ databases">
        <authorList>
            <person name="Fu F.-F."/>
            <person name="Chen J."/>
        </authorList>
    </citation>
    <scope>NUCLEOTIDE SEQUENCE</scope>
    <source>
        <strain evidence="3">Lc1</strain>
    </source>
</reference>
<evidence type="ECO:0000313" key="3">
    <source>
        <dbReference type="EMBL" id="KAF3809104.1"/>
    </source>
</evidence>
<evidence type="ECO:0000256" key="1">
    <source>
        <dbReference type="SAM" id="MobiDB-lite"/>
    </source>
</evidence>
<dbReference type="Proteomes" id="UP000613401">
    <property type="component" value="Unassembled WGS sequence"/>
</dbReference>
<feature type="transmembrane region" description="Helical" evidence="2">
    <location>
        <begin position="223"/>
        <end position="243"/>
    </location>
</feature>
<accession>A0A8H4FQ59</accession>